<dbReference type="InterPro" id="IPR009080">
    <property type="entry name" value="tRNAsynth_Ia_anticodon-bd"/>
</dbReference>
<dbReference type="SUPFAM" id="SSF47323">
    <property type="entry name" value="Anticodon-binding domain of a subclass of class I aminoacyl-tRNA synthetases"/>
    <property type="match status" value="1"/>
</dbReference>
<name>E1ZET8_CHLVA</name>
<keyword evidence="3" id="KW-1185">Reference proteome</keyword>
<organism evidence="3">
    <name type="scientific">Chlorella variabilis</name>
    <name type="common">Green alga</name>
    <dbReference type="NCBI Taxonomy" id="554065"/>
    <lineage>
        <taxon>Eukaryota</taxon>
        <taxon>Viridiplantae</taxon>
        <taxon>Chlorophyta</taxon>
        <taxon>core chlorophytes</taxon>
        <taxon>Trebouxiophyceae</taxon>
        <taxon>Chlorellales</taxon>
        <taxon>Chlorellaceae</taxon>
        <taxon>Chlorella clade</taxon>
        <taxon>Chlorella</taxon>
    </lineage>
</organism>
<evidence type="ECO:0000313" key="2">
    <source>
        <dbReference type="EMBL" id="EFN55555.1"/>
    </source>
</evidence>
<dbReference type="GeneID" id="17354920"/>
<proteinExistence type="predicted"/>
<sequence length="309" mass="32060">MGALCDLIKAANVYLAKRQDAAGPIPQPFLLRSAAAYVTRILSVFGLAAAPGDFLGFADAAAGAACGGTEAVLDAFSAFRDKVRGMAKAKAPAAELQAACRGVPDGETAKAGSSGRAADMLAAFAAFQRDIAALAAAGAPPGKVLAACDSVRDDTLVELGIRLEDRPDGSSVWKPEEPAVLRGEQEERRRVAAEARGKKLRSQLDAKRKELEKFEKLAALPSVQQALADKFSRWDAASGEPTHDKEGAALEGKALDKARKEVEKQRKVRAPLEKKLAEEPGFMAGLAADVAALGAELAALGAAENGGTA</sequence>
<dbReference type="GO" id="GO:0005524">
    <property type="term" value="F:ATP binding"/>
    <property type="evidence" value="ECO:0007669"/>
    <property type="project" value="InterPro"/>
</dbReference>
<dbReference type="InterPro" id="IPR024909">
    <property type="entry name" value="Cys-tRNA/MSH_ligase"/>
</dbReference>
<evidence type="ECO:0008006" key="4">
    <source>
        <dbReference type="Google" id="ProtNLM"/>
    </source>
</evidence>
<dbReference type="eggNOG" id="KOG2007">
    <property type="taxonomic scope" value="Eukaryota"/>
</dbReference>
<dbReference type="STRING" id="554065.E1ZET8"/>
<feature type="region of interest" description="Disordered" evidence="1">
    <location>
        <begin position="236"/>
        <end position="267"/>
    </location>
</feature>
<dbReference type="AlphaFoldDB" id="E1ZET8"/>
<accession>E1ZET8</accession>
<dbReference type="RefSeq" id="XP_005847657.1">
    <property type="nucleotide sequence ID" value="XM_005847595.1"/>
</dbReference>
<dbReference type="InParanoid" id="E1ZET8"/>
<dbReference type="KEGG" id="cvr:CHLNCDRAFT_57875"/>
<reference evidence="2 3" key="1">
    <citation type="journal article" date="2010" name="Plant Cell">
        <title>The Chlorella variabilis NC64A genome reveals adaptation to photosymbiosis, coevolution with viruses, and cryptic sex.</title>
        <authorList>
            <person name="Blanc G."/>
            <person name="Duncan G."/>
            <person name="Agarkova I."/>
            <person name="Borodovsky M."/>
            <person name="Gurnon J."/>
            <person name="Kuo A."/>
            <person name="Lindquist E."/>
            <person name="Lucas S."/>
            <person name="Pangilinan J."/>
            <person name="Polle J."/>
            <person name="Salamov A."/>
            <person name="Terry A."/>
            <person name="Yamada T."/>
            <person name="Dunigan D.D."/>
            <person name="Grigoriev I.V."/>
            <person name="Claverie J.M."/>
            <person name="Van Etten J.L."/>
        </authorList>
    </citation>
    <scope>NUCLEOTIDE SEQUENCE [LARGE SCALE GENOMIC DNA]</scope>
    <source>
        <strain evidence="2 3">NC64A</strain>
    </source>
</reference>
<dbReference type="GO" id="GO:0005737">
    <property type="term" value="C:cytoplasm"/>
    <property type="evidence" value="ECO:0007669"/>
    <property type="project" value="TreeGrafter"/>
</dbReference>
<protein>
    <recommendedName>
        <fullName evidence="4">Cysteinyl-tRNA synthetase class Ia DALR domain-containing protein</fullName>
    </recommendedName>
</protein>
<dbReference type="Proteomes" id="UP000008141">
    <property type="component" value="Unassembled WGS sequence"/>
</dbReference>
<dbReference type="PANTHER" id="PTHR10890:SF3">
    <property type="entry name" value="CYSTEINE--TRNA LIGASE, CYTOPLASMIC"/>
    <property type="match status" value="1"/>
</dbReference>
<dbReference type="GO" id="GO:0006423">
    <property type="term" value="P:cysteinyl-tRNA aminoacylation"/>
    <property type="evidence" value="ECO:0007669"/>
    <property type="project" value="TreeGrafter"/>
</dbReference>
<dbReference type="GO" id="GO:0004817">
    <property type="term" value="F:cysteine-tRNA ligase activity"/>
    <property type="evidence" value="ECO:0007669"/>
    <property type="project" value="TreeGrafter"/>
</dbReference>
<feature type="compositionally biased region" description="Basic and acidic residues" evidence="1">
    <location>
        <begin position="241"/>
        <end position="267"/>
    </location>
</feature>
<dbReference type="EMBL" id="GL433844">
    <property type="protein sequence ID" value="EFN55555.1"/>
    <property type="molecule type" value="Genomic_DNA"/>
</dbReference>
<dbReference type="PANTHER" id="PTHR10890">
    <property type="entry name" value="CYSTEINYL-TRNA SYNTHETASE"/>
    <property type="match status" value="1"/>
</dbReference>
<evidence type="ECO:0000256" key="1">
    <source>
        <dbReference type="SAM" id="MobiDB-lite"/>
    </source>
</evidence>
<gene>
    <name evidence="2" type="ORF">CHLNCDRAFT_57875</name>
</gene>
<dbReference type="OrthoDB" id="438179at2759"/>
<evidence type="ECO:0000313" key="3">
    <source>
        <dbReference type="Proteomes" id="UP000008141"/>
    </source>
</evidence>